<feature type="signal peptide" evidence="5">
    <location>
        <begin position="1"/>
        <end position="18"/>
    </location>
</feature>
<feature type="region of interest" description="Disordered" evidence="4">
    <location>
        <begin position="252"/>
        <end position="297"/>
    </location>
</feature>
<dbReference type="Gene3D" id="3.40.390.10">
    <property type="entry name" value="Collagenase (Catalytic Domain)"/>
    <property type="match status" value="1"/>
</dbReference>
<evidence type="ECO:0000259" key="6">
    <source>
        <dbReference type="Pfam" id="PF13933"/>
    </source>
</evidence>
<comment type="similarity">
    <text evidence="3">Belongs to the ZPS1 family.</text>
</comment>
<evidence type="ECO:0000256" key="5">
    <source>
        <dbReference type="SAM" id="SignalP"/>
    </source>
</evidence>
<dbReference type="GO" id="GO:0008237">
    <property type="term" value="F:metallopeptidase activity"/>
    <property type="evidence" value="ECO:0007669"/>
    <property type="project" value="InterPro"/>
</dbReference>
<evidence type="ECO:0000313" key="8">
    <source>
        <dbReference type="Proteomes" id="UP000266234"/>
    </source>
</evidence>
<dbReference type="GO" id="GO:0005576">
    <property type="term" value="C:extracellular region"/>
    <property type="evidence" value="ECO:0007669"/>
    <property type="project" value="TreeGrafter"/>
</dbReference>
<dbReference type="GO" id="GO:0009986">
    <property type="term" value="C:cell surface"/>
    <property type="evidence" value="ECO:0007669"/>
    <property type="project" value="TreeGrafter"/>
</dbReference>
<dbReference type="InterPro" id="IPR039124">
    <property type="entry name" value="PRA1-like"/>
</dbReference>
<organism evidence="7 8">
    <name type="scientific">Fusarium longipes</name>
    <dbReference type="NCBI Taxonomy" id="694270"/>
    <lineage>
        <taxon>Eukaryota</taxon>
        <taxon>Fungi</taxon>
        <taxon>Dikarya</taxon>
        <taxon>Ascomycota</taxon>
        <taxon>Pezizomycotina</taxon>
        <taxon>Sordariomycetes</taxon>
        <taxon>Hypocreomycetidae</taxon>
        <taxon>Hypocreales</taxon>
        <taxon>Nectriaceae</taxon>
        <taxon>Fusarium</taxon>
    </lineage>
</organism>
<feature type="domain" description="Putative peptidase" evidence="6">
    <location>
        <begin position="23"/>
        <end position="255"/>
    </location>
</feature>
<evidence type="ECO:0000256" key="3">
    <source>
        <dbReference type="ARBA" id="ARBA00060890"/>
    </source>
</evidence>
<dbReference type="PANTHER" id="PTHR39399:SF1">
    <property type="entry name" value="PROTEIN ZPS1"/>
    <property type="match status" value="1"/>
</dbReference>
<dbReference type="SUPFAM" id="SSF55486">
    <property type="entry name" value="Metalloproteases ('zincins'), catalytic domain"/>
    <property type="match status" value="1"/>
</dbReference>
<dbReference type="FunFam" id="3.40.390.10:FF:000043">
    <property type="entry name" value="Major allergen Asp F2"/>
    <property type="match status" value="1"/>
</dbReference>
<feature type="chain" id="PRO_5017327259" description="Putative peptidase domain-containing protein" evidence="5">
    <location>
        <begin position="19"/>
        <end position="297"/>
    </location>
</feature>
<accession>A0A395RW65</accession>
<proteinExistence type="inferred from homology"/>
<evidence type="ECO:0000256" key="2">
    <source>
        <dbReference type="ARBA" id="ARBA00023180"/>
    </source>
</evidence>
<sequence>MMFKSTTAAMLLFGAATATPIFGRVEASQTKSASQSTQTSESSAYDWSEGWTKDYPIHQSCNVTLRRQLSNALDETVQLAQHAKDHILRHGHKSEFFQKYFGNASTSQPIGWYDRVVNADKTGMLFRCDDPDKNCATQDAWAGHWRGDNATTETVICPLSFQIRRNLDSVCNLGYTVANPKLNTFWATDLLHRVLHVPTISEETVDHFAENYTDALALAKSDPSKSVIDSDALQYFAIDVWAYDIAAPGEGCTGEVEEEEIEEEKPTATKSDSSKPSATKEAPKECHTHDDGVVHCS</sequence>
<name>A0A395RW65_9HYPO</name>
<dbReference type="InterPro" id="IPR029482">
    <property type="entry name" value="HRXXH"/>
</dbReference>
<dbReference type="OrthoDB" id="4689212at2759"/>
<dbReference type="STRING" id="694270.A0A395RW65"/>
<dbReference type="Proteomes" id="UP000266234">
    <property type="component" value="Unassembled WGS sequence"/>
</dbReference>
<protein>
    <recommendedName>
        <fullName evidence="6">Putative peptidase domain-containing protein</fullName>
    </recommendedName>
</protein>
<gene>
    <name evidence="7" type="ORF">FLONG3_9608</name>
</gene>
<feature type="compositionally biased region" description="Basic and acidic residues" evidence="4">
    <location>
        <begin position="281"/>
        <end position="297"/>
    </location>
</feature>
<keyword evidence="2" id="KW-0325">Glycoprotein</keyword>
<dbReference type="PANTHER" id="PTHR39399">
    <property type="entry name" value="PROTEIN ZPS1"/>
    <property type="match status" value="1"/>
</dbReference>
<dbReference type="AlphaFoldDB" id="A0A395RW65"/>
<keyword evidence="1 5" id="KW-0732">Signal</keyword>
<evidence type="ECO:0000313" key="7">
    <source>
        <dbReference type="EMBL" id="RGP64335.1"/>
    </source>
</evidence>
<dbReference type="GO" id="GO:0008270">
    <property type="term" value="F:zinc ion binding"/>
    <property type="evidence" value="ECO:0007669"/>
    <property type="project" value="TreeGrafter"/>
</dbReference>
<comment type="caution">
    <text evidence="7">The sequence shown here is derived from an EMBL/GenBank/DDBJ whole genome shotgun (WGS) entry which is preliminary data.</text>
</comment>
<dbReference type="CDD" id="cd11307">
    <property type="entry name" value="M35_Asp_f2_like"/>
    <property type="match status" value="1"/>
</dbReference>
<dbReference type="GO" id="GO:0005178">
    <property type="term" value="F:integrin binding"/>
    <property type="evidence" value="ECO:0007669"/>
    <property type="project" value="TreeGrafter"/>
</dbReference>
<reference evidence="7 8" key="1">
    <citation type="journal article" date="2018" name="PLoS Pathog.">
        <title>Evolution of structural diversity of trichothecenes, a family of toxins produced by plant pathogenic and entomopathogenic fungi.</title>
        <authorList>
            <person name="Proctor R.H."/>
            <person name="McCormick S.P."/>
            <person name="Kim H.S."/>
            <person name="Cardoza R.E."/>
            <person name="Stanley A.M."/>
            <person name="Lindo L."/>
            <person name="Kelly A."/>
            <person name="Brown D.W."/>
            <person name="Lee T."/>
            <person name="Vaughan M.M."/>
            <person name="Alexander N.J."/>
            <person name="Busman M."/>
            <person name="Gutierrez S."/>
        </authorList>
    </citation>
    <scope>NUCLEOTIDE SEQUENCE [LARGE SCALE GENOMIC DNA]</scope>
    <source>
        <strain evidence="7 8">NRRL 20695</strain>
    </source>
</reference>
<evidence type="ECO:0000256" key="1">
    <source>
        <dbReference type="ARBA" id="ARBA00022729"/>
    </source>
</evidence>
<evidence type="ECO:0000256" key="4">
    <source>
        <dbReference type="SAM" id="MobiDB-lite"/>
    </source>
</evidence>
<dbReference type="GO" id="GO:0009277">
    <property type="term" value="C:fungal-type cell wall"/>
    <property type="evidence" value="ECO:0007669"/>
    <property type="project" value="TreeGrafter"/>
</dbReference>
<dbReference type="Pfam" id="PF13933">
    <property type="entry name" value="HRXXH"/>
    <property type="match status" value="1"/>
</dbReference>
<dbReference type="EMBL" id="PXOG01000254">
    <property type="protein sequence ID" value="RGP64335.1"/>
    <property type="molecule type" value="Genomic_DNA"/>
</dbReference>
<feature type="compositionally biased region" description="Polar residues" evidence="4">
    <location>
        <begin position="268"/>
        <end position="277"/>
    </location>
</feature>
<dbReference type="InterPro" id="IPR024079">
    <property type="entry name" value="MetalloPept_cat_dom_sf"/>
</dbReference>
<keyword evidence="8" id="KW-1185">Reference proteome</keyword>